<keyword evidence="2" id="KW-0732">Signal</keyword>
<comment type="caution">
    <text evidence="4">The sequence shown here is derived from an EMBL/GenBank/DDBJ whole genome shotgun (WGS) entry which is preliminary data.</text>
</comment>
<proteinExistence type="predicted"/>
<dbReference type="AlphaFoldDB" id="A0A2A4AJR9"/>
<accession>A0A2A4AJR9</accession>
<dbReference type="InterPro" id="IPR007969">
    <property type="entry name" value="DUF732"/>
</dbReference>
<evidence type="ECO:0000313" key="5">
    <source>
        <dbReference type="Proteomes" id="UP000218690"/>
    </source>
</evidence>
<organism evidence="4 5">
    <name type="scientific">Corynebacterium accolens</name>
    <dbReference type="NCBI Taxonomy" id="38284"/>
    <lineage>
        <taxon>Bacteria</taxon>
        <taxon>Bacillati</taxon>
        <taxon>Actinomycetota</taxon>
        <taxon>Actinomycetes</taxon>
        <taxon>Mycobacteriales</taxon>
        <taxon>Corynebacteriaceae</taxon>
        <taxon>Corynebacterium</taxon>
    </lineage>
</organism>
<feature type="domain" description="DUF732" evidence="3">
    <location>
        <begin position="109"/>
        <end position="180"/>
    </location>
</feature>
<dbReference type="Proteomes" id="UP000218690">
    <property type="component" value="Unassembled WGS sequence"/>
</dbReference>
<feature type="compositionally biased region" description="Low complexity" evidence="1">
    <location>
        <begin position="46"/>
        <end position="69"/>
    </location>
</feature>
<reference evidence="4 5" key="1">
    <citation type="submission" date="2017-09" db="EMBL/GenBank/DDBJ databases">
        <title>Draft Genome Sequence of Corynebacterium accolens AH4003.</title>
        <authorList>
            <person name="Chen Y."/>
            <person name="Oosthuysen W.F."/>
            <person name="Kelley S."/>
            <person name="Horswill A."/>
        </authorList>
    </citation>
    <scope>NUCLEOTIDE SEQUENCE [LARGE SCALE GENOMIC DNA]</scope>
    <source>
        <strain evidence="4 5">AH4003</strain>
    </source>
</reference>
<feature type="chain" id="PRO_5038480368" evidence="2">
    <location>
        <begin position="24"/>
        <end position="181"/>
    </location>
</feature>
<name>A0A2A4AJR9_9CORY</name>
<sequence>MRTSFRVPVMCAAFMAAALGLSACGSATVESENSPEQTKVAPLERSSQPASASESASASASESSSQSADSSDEKSSSESSAASASDEPEDRGAREISAIPSPRQTQGPEQDFLAAVQKAGVKTEGAEDQIIGAGQAACNEGDAVTIPAVAGQLIEQGRAPLSHEELTAVLTDQARGTLCAK</sequence>
<feature type="signal peptide" evidence="2">
    <location>
        <begin position="1"/>
        <end position="23"/>
    </location>
</feature>
<feature type="compositionally biased region" description="Polar residues" evidence="1">
    <location>
        <begin position="28"/>
        <end position="37"/>
    </location>
</feature>
<evidence type="ECO:0000256" key="2">
    <source>
        <dbReference type="SAM" id="SignalP"/>
    </source>
</evidence>
<dbReference type="PROSITE" id="PS51257">
    <property type="entry name" value="PROKAR_LIPOPROTEIN"/>
    <property type="match status" value="1"/>
</dbReference>
<evidence type="ECO:0000313" key="4">
    <source>
        <dbReference type="EMBL" id="PCC82446.1"/>
    </source>
</evidence>
<dbReference type="Pfam" id="PF05305">
    <property type="entry name" value="DUF732"/>
    <property type="match status" value="1"/>
</dbReference>
<feature type="region of interest" description="Disordered" evidence="1">
    <location>
        <begin position="26"/>
        <end position="111"/>
    </location>
</feature>
<dbReference type="EMBL" id="NWBP01000025">
    <property type="protein sequence ID" value="PCC82446.1"/>
    <property type="molecule type" value="Genomic_DNA"/>
</dbReference>
<evidence type="ECO:0000256" key="1">
    <source>
        <dbReference type="SAM" id="MobiDB-lite"/>
    </source>
</evidence>
<protein>
    <submittedName>
        <fullName evidence="4">DUF732 domain-containing protein</fullName>
    </submittedName>
</protein>
<gene>
    <name evidence="4" type="ORF">COM45_09100</name>
</gene>
<evidence type="ECO:0000259" key="3">
    <source>
        <dbReference type="Pfam" id="PF05305"/>
    </source>
</evidence>